<evidence type="ECO:0000313" key="1">
    <source>
        <dbReference type="Proteomes" id="UP000095287"/>
    </source>
</evidence>
<organism evidence="1 2">
    <name type="scientific">Steinernema glaseri</name>
    <dbReference type="NCBI Taxonomy" id="37863"/>
    <lineage>
        <taxon>Eukaryota</taxon>
        <taxon>Metazoa</taxon>
        <taxon>Ecdysozoa</taxon>
        <taxon>Nematoda</taxon>
        <taxon>Chromadorea</taxon>
        <taxon>Rhabditida</taxon>
        <taxon>Tylenchina</taxon>
        <taxon>Panagrolaimomorpha</taxon>
        <taxon>Strongyloidoidea</taxon>
        <taxon>Steinernematidae</taxon>
        <taxon>Steinernema</taxon>
    </lineage>
</organism>
<evidence type="ECO:0000313" key="2">
    <source>
        <dbReference type="WBParaSite" id="L893_g1335.t1"/>
    </source>
</evidence>
<sequence length="91" mass="10009">MRNDHLTCARSRNIVKTPSLQDASFNINSSLSSGSIARVHRTGCYLTIAPSDGSITATAPKYSLDRVFYHLTYCFGLCTSHIICIRAITIN</sequence>
<dbReference type="Proteomes" id="UP000095287">
    <property type="component" value="Unplaced"/>
</dbReference>
<dbReference type="WBParaSite" id="L893_g1335.t1">
    <property type="protein sequence ID" value="L893_g1335.t1"/>
    <property type="gene ID" value="L893_g1335"/>
</dbReference>
<accession>A0A1I7Y752</accession>
<reference evidence="2" key="1">
    <citation type="submission" date="2016-11" db="UniProtKB">
        <authorList>
            <consortium name="WormBaseParasite"/>
        </authorList>
    </citation>
    <scope>IDENTIFICATION</scope>
</reference>
<name>A0A1I7Y752_9BILA</name>
<proteinExistence type="predicted"/>
<dbReference type="AlphaFoldDB" id="A0A1I7Y752"/>
<keyword evidence="1" id="KW-1185">Reference proteome</keyword>
<protein>
    <submittedName>
        <fullName evidence="2">Uncharacterized protein</fullName>
    </submittedName>
</protein>